<evidence type="ECO:0000256" key="5">
    <source>
        <dbReference type="ARBA" id="ARBA00022840"/>
    </source>
</evidence>
<accession>A0A2W5SKA3</accession>
<dbReference type="PANTHER" id="PTHR42711:SF16">
    <property type="entry name" value="ABC TRANSPORTER ATP-BINDING PROTEIN"/>
    <property type="match status" value="1"/>
</dbReference>
<keyword evidence="8" id="KW-0046">Antibiotic resistance</keyword>
<dbReference type="GO" id="GO:0046677">
    <property type="term" value="P:response to antibiotic"/>
    <property type="evidence" value="ECO:0007669"/>
    <property type="project" value="UniProtKB-KW"/>
</dbReference>
<dbReference type="PANTHER" id="PTHR42711">
    <property type="entry name" value="ABC TRANSPORTER ATP-BINDING PROTEIN"/>
    <property type="match status" value="1"/>
</dbReference>
<comment type="subcellular location">
    <subcellularLocation>
        <location evidence="1">Cell membrane</location>
        <topology evidence="1">Peripheral membrane protein</topology>
    </subcellularLocation>
</comment>
<feature type="domain" description="ABC transporter" evidence="9">
    <location>
        <begin position="12"/>
        <end position="237"/>
    </location>
</feature>
<dbReference type="GO" id="GO:0055085">
    <property type="term" value="P:transmembrane transport"/>
    <property type="evidence" value="ECO:0007669"/>
    <property type="project" value="UniProtKB-ARBA"/>
</dbReference>
<dbReference type="FunFam" id="3.40.50.300:FF:000589">
    <property type="entry name" value="ABC transporter, ATP-binding subunit"/>
    <property type="match status" value="1"/>
</dbReference>
<keyword evidence="3" id="KW-1003">Cell membrane</keyword>
<reference evidence="10 11" key="1">
    <citation type="submission" date="2017-08" db="EMBL/GenBank/DDBJ databases">
        <title>Infants hospitalized years apart are colonized by the same room-sourced microbial strains.</title>
        <authorList>
            <person name="Brooks B."/>
            <person name="Olm M.R."/>
            <person name="Firek B.A."/>
            <person name="Baker R."/>
            <person name="Thomas B.C."/>
            <person name="Morowitz M.J."/>
            <person name="Banfield J.F."/>
        </authorList>
    </citation>
    <scope>NUCLEOTIDE SEQUENCE [LARGE SCALE GENOMIC DNA]</scope>
    <source>
        <strain evidence="10">S2_003_000_R1_3</strain>
    </source>
</reference>
<evidence type="ECO:0000256" key="3">
    <source>
        <dbReference type="ARBA" id="ARBA00022475"/>
    </source>
</evidence>
<dbReference type="Proteomes" id="UP000249432">
    <property type="component" value="Unassembled WGS sequence"/>
</dbReference>
<dbReference type="InterPro" id="IPR003593">
    <property type="entry name" value="AAA+_ATPase"/>
</dbReference>
<gene>
    <name evidence="10" type="ORF">DI525_10300</name>
</gene>
<name>A0A2W5SKA3_9CORY</name>
<dbReference type="GO" id="GO:0005524">
    <property type="term" value="F:ATP binding"/>
    <property type="evidence" value="ECO:0007669"/>
    <property type="project" value="UniProtKB-KW"/>
</dbReference>
<organism evidence="10 11">
    <name type="scientific">Corynebacterium kroppenstedtii</name>
    <dbReference type="NCBI Taxonomy" id="161879"/>
    <lineage>
        <taxon>Bacteria</taxon>
        <taxon>Bacillati</taxon>
        <taxon>Actinomycetota</taxon>
        <taxon>Actinomycetes</taxon>
        <taxon>Mycobacteriales</taxon>
        <taxon>Corynebacteriaceae</taxon>
        <taxon>Corynebacterium</taxon>
    </lineage>
</organism>
<dbReference type="CDD" id="cd03230">
    <property type="entry name" value="ABC_DR_subfamily_A"/>
    <property type="match status" value="1"/>
</dbReference>
<dbReference type="SMART" id="SM00382">
    <property type="entry name" value="AAA"/>
    <property type="match status" value="1"/>
</dbReference>
<evidence type="ECO:0000256" key="1">
    <source>
        <dbReference type="ARBA" id="ARBA00004202"/>
    </source>
</evidence>
<dbReference type="GO" id="GO:0016887">
    <property type="term" value="F:ATP hydrolysis activity"/>
    <property type="evidence" value="ECO:0007669"/>
    <property type="project" value="InterPro"/>
</dbReference>
<evidence type="ECO:0000256" key="2">
    <source>
        <dbReference type="ARBA" id="ARBA00022448"/>
    </source>
</evidence>
<dbReference type="Gene3D" id="3.40.50.300">
    <property type="entry name" value="P-loop containing nucleotide triphosphate hydrolases"/>
    <property type="match status" value="1"/>
</dbReference>
<dbReference type="InterPro" id="IPR050763">
    <property type="entry name" value="ABC_transporter_ATP-binding"/>
</dbReference>
<keyword evidence="5 10" id="KW-0067">ATP-binding</keyword>
<evidence type="ECO:0000259" key="9">
    <source>
        <dbReference type="PROSITE" id="PS50893"/>
    </source>
</evidence>
<dbReference type="InterPro" id="IPR003439">
    <property type="entry name" value="ABC_transporter-like_ATP-bd"/>
</dbReference>
<evidence type="ECO:0000256" key="8">
    <source>
        <dbReference type="ARBA" id="ARBA00023251"/>
    </source>
</evidence>
<sequence>MTHSKNSRGDALILHSVVRTFKSRRAVDGISFSVRRGEVFALLGPNGAGKTTTIEMCEGFQTPDSGSIELLGMDPSTQTDEIRARIGIMLQNGGSYPGIRVKEMLSLLASYSQNPLDPSWLLEIVGLTDHAHTPYRRLSGGQKQRLSLACALVGRPEVIFLDEPTAGLDAQSRLAVWDLISSLRRDGVTVLLTTHMMDEAESLADTVLIIDHGRVVAHGTTQELTNADDARISLTTSGALDLSAANSFLAENTRTGATHAGNDDAPKVSQPPLRVSAVRPQHYRVDGQANPEAVSAIAAAASAQGILITDLTVDHRSLEDVFLDITGREMRS</sequence>
<evidence type="ECO:0000256" key="4">
    <source>
        <dbReference type="ARBA" id="ARBA00022741"/>
    </source>
</evidence>
<keyword evidence="6" id="KW-1278">Translocase</keyword>
<dbReference type="RefSeq" id="WP_303735610.1">
    <property type="nucleotide sequence ID" value="NZ_CAKZHK010000009.1"/>
</dbReference>
<dbReference type="Pfam" id="PF00005">
    <property type="entry name" value="ABC_tran"/>
    <property type="match status" value="1"/>
</dbReference>
<keyword evidence="4" id="KW-0547">Nucleotide-binding</keyword>
<dbReference type="PROSITE" id="PS00211">
    <property type="entry name" value="ABC_TRANSPORTER_1"/>
    <property type="match status" value="1"/>
</dbReference>
<dbReference type="AlphaFoldDB" id="A0A2W5SKA3"/>
<evidence type="ECO:0000256" key="7">
    <source>
        <dbReference type="ARBA" id="ARBA00023136"/>
    </source>
</evidence>
<proteinExistence type="predicted"/>
<dbReference type="EMBL" id="QFRA01000043">
    <property type="protein sequence ID" value="PZR03362.1"/>
    <property type="molecule type" value="Genomic_DNA"/>
</dbReference>
<dbReference type="InterPro" id="IPR017871">
    <property type="entry name" value="ABC_transporter-like_CS"/>
</dbReference>
<comment type="caution">
    <text evidence="10">The sequence shown here is derived from an EMBL/GenBank/DDBJ whole genome shotgun (WGS) entry which is preliminary data.</text>
</comment>
<evidence type="ECO:0000313" key="11">
    <source>
        <dbReference type="Proteomes" id="UP000249432"/>
    </source>
</evidence>
<dbReference type="SUPFAM" id="SSF52540">
    <property type="entry name" value="P-loop containing nucleoside triphosphate hydrolases"/>
    <property type="match status" value="1"/>
</dbReference>
<dbReference type="GO" id="GO:0005886">
    <property type="term" value="C:plasma membrane"/>
    <property type="evidence" value="ECO:0007669"/>
    <property type="project" value="UniProtKB-SubCell"/>
</dbReference>
<keyword evidence="7" id="KW-0472">Membrane</keyword>
<dbReference type="InterPro" id="IPR027417">
    <property type="entry name" value="P-loop_NTPase"/>
</dbReference>
<evidence type="ECO:0000256" key="6">
    <source>
        <dbReference type="ARBA" id="ARBA00022967"/>
    </source>
</evidence>
<protein>
    <submittedName>
        <fullName evidence="10">Spermidine/putrescine ABC transporter ATP-binding protein</fullName>
    </submittedName>
</protein>
<evidence type="ECO:0000313" key="10">
    <source>
        <dbReference type="EMBL" id="PZR03362.1"/>
    </source>
</evidence>
<dbReference type="PROSITE" id="PS50893">
    <property type="entry name" value="ABC_TRANSPORTER_2"/>
    <property type="match status" value="1"/>
</dbReference>
<keyword evidence="2" id="KW-0813">Transport</keyword>